<dbReference type="KEGG" id="vg:15614144"/>
<dbReference type="EMBL" id="HF679131">
    <property type="protein sequence ID" value="CCU55536.1"/>
    <property type="molecule type" value="Genomic_DNA"/>
</dbReference>
<dbReference type="RefSeq" id="YP_008004038.1">
    <property type="nucleotide sequence ID" value="NC_021247.1"/>
</dbReference>
<organism evidence="1 2">
    <name type="scientific">Adoxophyes honmai entomopoxvirus 'L'</name>
    <dbReference type="NCBI Taxonomy" id="1293540"/>
    <lineage>
        <taxon>Viruses</taxon>
        <taxon>Varidnaviria</taxon>
        <taxon>Bamfordvirae</taxon>
        <taxon>Nucleocytoviricota</taxon>
        <taxon>Pokkesviricetes</taxon>
        <taxon>Chitovirales</taxon>
        <taxon>Poxviridae</taxon>
        <taxon>Entomopoxvirinae</taxon>
        <taxon>Betaentomopoxvirus</taxon>
        <taxon>Betaentomopoxvirus ahonmai</taxon>
    </lineage>
</organism>
<name>A0A916KP96_9POXV</name>
<gene>
    <name evidence="1" type="ORF">AHEV_215</name>
</gene>
<keyword evidence="2" id="KW-1185">Reference proteome</keyword>
<proteinExistence type="predicted"/>
<dbReference type="Proteomes" id="UP000792575">
    <property type="component" value="Genome"/>
</dbReference>
<evidence type="ECO:0000313" key="1">
    <source>
        <dbReference type="EMBL" id="CCU55536.1"/>
    </source>
</evidence>
<evidence type="ECO:0000313" key="2">
    <source>
        <dbReference type="Proteomes" id="UP000792575"/>
    </source>
</evidence>
<reference evidence="1" key="1">
    <citation type="journal article" date="2013" name="J. Virol.">
        <title>New Insights into the Evolution of Entomopoxvirinae from the Complete Genome Sequences of Four Entomopoxviruses Infecting Adoxophyes honmai, Choristoneura biennis, Choristoneura rosaceana, and Mythimna separata.</title>
        <authorList>
            <person name="Theze J."/>
            <person name="Takatsuka J."/>
            <person name="Li Z."/>
            <person name="Gallais J."/>
            <person name="Doucet D."/>
            <person name="Arif B."/>
            <person name="Nakai M."/>
            <person name="Herniou E.A."/>
        </authorList>
    </citation>
    <scope>NUCLEOTIDE SEQUENCE</scope>
    <source>
        <strain evidence="1">Tokyo</strain>
    </source>
</reference>
<protein>
    <submittedName>
        <fullName evidence="1">Uncharacterized protein</fullName>
    </submittedName>
</protein>
<sequence>MSYIIIAIFTMYNSVIYYFNKIILEPLYNYYNTYILYKMFNNIKHKLVKISSNENFINILDNIIEIIKFENMIILKTDFTETLRVYDKIKEEIINAEPCDYSIIESELIIEIYKKFVNDIKSNNKLDYNISISHIMLYFRSILENTKKLLKEEEYKDLIIEFSKIIDYNTDYIRNVYKHSKNN</sequence>
<accession>A0A916KP96</accession>
<dbReference type="GeneID" id="15614144"/>